<comment type="caution">
    <text evidence="4">The sequence shown here is derived from an EMBL/GenBank/DDBJ whole genome shotgun (WGS) entry which is preliminary data.</text>
</comment>
<evidence type="ECO:0008006" key="6">
    <source>
        <dbReference type="Google" id="ProtNLM"/>
    </source>
</evidence>
<keyword evidence="2" id="KW-1133">Transmembrane helix</keyword>
<evidence type="ECO:0000256" key="3">
    <source>
        <dbReference type="SAM" id="SignalP"/>
    </source>
</evidence>
<dbReference type="Proteomes" id="UP001589943">
    <property type="component" value="Unassembled WGS sequence"/>
</dbReference>
<evidence type="ECO:0000256" key="1">
    <source>
        <dbReference type="SAM" id="MobiDB-lite"/>
    </source>
</evidence>
<keyword evidence="2" id="KW-0472">Membrane</keyword>
<name>A0ABV6PEU8_9SPHN</name>
<feature type="chain" id="PRO_5045965918" description="Secreted protein" evidence="3">
    <location>
        <begin position="28"/>
        <end position="173"/>
    </location>
</feature>
<evidence type="ECO:0000256" key="2">
    <source>
        <dbReference type="SAM" id="Phobius"/>
    </source>
</evidence>
<sequence>MRPTFSRVAAMLATAAALSMAATPALARDRWGGGWGGGWGHHHDRVDAGDIFAGILIIGGIAAIASAASKAGKDRRDDRRYPEDRDYRGGDYRDAPTRDTYGSSYNNGDMNDAVNRCIDEVNRGSQRVDSVDGAERDGNGWRVRGRVGSNSQFTCAVDGEGRIRQVSIDGHAA</sequence>
<organism evidence="4 5">
    <name type="scientific">Novosphingobium aquiterrae</name>
    <dbReference type="NCBI Taxonomy" id="624388"/>
    <lineage>
        <taxon>Bacteria</taxon>
        <taxon>Pseudomonadati</taxon>
        <taxon>Pseudomonadota</taxon>
        <taxon>Alphaproteobacteria</taxon>
        <taxon>Sphingomonadales</taxon>
        <taxon>Sphingomonadaceae</taxon>
        <taxon>Novosphingobium</taxon>
    </lineage>
</organism>
<gene>
    <name evidence="4" type="ORF">ACFFF7_00610</name>
</gene>
<keyword evidence="5" id="KW-1185">Reference proteome</keyword>
<protein>
    <recommendedName>
        <fullName evidence="6">Secreted protein</fullName>
    </recommendedName>
</protein>
<feature type="region of interest" description="Disordered" evidence="1">
    <location>
        <begin position="72"/>
        <end position="106"/>
    </location>
</feature>
<feature type="compositionally biased region" description="Basic and acidic residues" evidence="1">
    <location>
        <begin position="72"/>
        <end position="97"/>
    </location>
</feature>
<feature type="signal peptide" evidence="3">
    <location>
        <begin position="1"/>
        <end position="27"/>
    </location>
</feature>
<accession>A0ABV6PEU8</accession>
<evidence type="ECO:0000313" key="4">
    <source>
        <dbReference type="EMBL" id="MFC0587907.1"/>
    </source>
</evidence>
<feature type="transmembrane region" description="Helical" evidence="2">
    <location>
        <begin position="51"/>
        <end position="69"/>
    </location>
</feature>
<keyword evidence="2" id="KW-0812">Transmembrane</keyword>
<keyword evidence="3" id="KW-0732">Signal</keyword>
<dbReference type="EMBL" id="JBHLTL010000001">
    <property type="protein sequence ID" value="MFC0587907.1"/>
    <property type="molecule type" value="Genomic_DNA"/>
</dbReference>
<evidence type="ECO:0000313" key="5">
    <source>
        <dbReference type="Proteomes" id="UP001589943"/>
    </source>
</evidence>
<reference evidence="4 5" key="1">
    <citation type="submission" date="2024-09" db="EMBL/GenBank/DDBJ databases">
        <authorList>
            <person name="Sun Q."/>
            <person name="Mori K."/>
        </authorList>
    </citation>
    <scope>NUCLEOTIDE SEQUENCE [LARGE SCALE GENOMIC DNA]</scope>
    <source>
        <strain evidence="4 5">NCAIM B.02537</strain>
    </source>
</reference>
<proteinExistence type="predicted"/>